<name>A0ABW2HGB8_9MICO</name>
<evidence type="ECO:0000313" key="3">
    <source>
        <dbReference type="EMBL" id="MFC7270188.1"/>
    </source>
</evidence>
<keyword evidence="1" id="KW-1133">Transmembrane helix</keyword>
<dbReference type="Proteomes" id="UP001596507">
    <property type="component" value="Unassembled WGS sequence"/>
</dbReference>
<feature type="transmembrane region" description="Helical" evidence="1">
    <location>
        <begin position="129"/>
        <end position="152"/>
    </location>
</feature>
<dbReference type="Pfam" id="PF04892">
    <property type="entry name" value="VanZ"/>
    <property type="match status" value="1"/>
</dbReference>
<dbReference type="PANTHER" id="PTHR36834:SF1">
    <property type="entry name" value="INTEGRAL MEMBRANE PROTEIN"/>
    <property type="match status" value="1"/>
</dbReference>
<feature type="transmembrane region" description="Helical" evidence="1">
    <location>
        <begin position="245"/>
        <end position="265"/>
    </location>
</feature>
<feature type="transmembrane region" description="Helical" evidence="1">
    <location>
        <begin position="6"/>
        <end position="27"/>
    </location>
</feature>
<reference evidence="4" key="1">
    <citation type="journal article" date="2019" name="Int. J. Syst. Evol. Microbiol.">
        <title>The Global Catalogue of Microorganisms (GCM) 10K type strain sequencing project: providing services to taxonomists for standard genome sequencing and annotation.</title>
        <authorList>
            <consortium name="The Broad Institute Genomics Platform"/>
            <consortium name="The Broad Institute Genome Sequencing Center for Infectious Disease"/>
            <person name="Wu L."/>
            <person name="Ma J."/>
        </authorList>
    </citation>
    <scope>NUCLEOTIDE SEQUENCE [LARGE SCALE GENOMIC DNA]</scope>
    <source>
        <strain evidence="4">CGMCC 1.15772</strain>
    </source>
</reference>
<feature type="transmembrane region" description="Helical" evidence="1">
    <location>
        <begin position="309"/>
        <end position="327"/>
    </location>
</feature>
<dbReference type="RefSeq" id="WP_262875119.1">
    <property type="nucleotide sequence ID" value="NZ_BAABKW010000007.1"/>
</dbReference>
<evidence type="ECO:0000313" key="4">
    <source>
        <dbReference type="Proteomes" id="UP001596507"/>
    </source>
</evidence>
<keyword evidence="1" id="KW-0812">Transmembrane</keyword>
<feature type="transmembrane region" description="Helical" evidence="1">
    <location>
        <begin position="101"/>
        <end position="122"/>
    </location>
</feature>
<comment type="caution">
    <text evidence="3">The sequence shown here is derived from an EMBL/GenBank/DDBJ whole genome shotgun (WGS) entry which is preliminary data.</text>
</comment>
<keyword evidence="4" id="KW-1185">Reference proteome</keyword>
<organism evidence="3 4">
    <name type="scientific">Microbacterium fluvii</name>
    <dbReference type="NCBI Taxonomy" id="415215"/>
    <lineage>
        <taxon>Bacteria</taxon>
        <taxon>Bacillati</taxon>
        <taxon>Actinomycetota</taxon>
        <taxon>Actinomycetes</taxon>
        <taxon>Micrococcales</taxon>
        <taxon>Microbacteriaceae</taxon>
        <taxon>Microbacterium</taxon>
    </lineage>
</organism>
<keyword evidence="1" id="KW-0472">Membrane</keyword>
<gene>
    <name evidence="3" type="ORF">ACFQRL_14585</name>
</gene>
<feature type="transmembrane region" description="Helical" evidence="1">
    <location>
        <begin position="39"/>
        <end position="58"/>
    </location>
</feature>
<evidence type="ECO:0000256" key="1">
    <source>
        <dbReference type="SAM" id="Phobius"/>
    </source>
</evidence>
<dbReference type="EMBL" id="JBHTBE010000004">
    <property type="protein sequence ID" value="MFC7270188.1"/>
    <property type="molecule type" value="Genomic_DNA"/>
</dbReference>
<protein>
    <submittedName>
        <fullName evidence="3">VanZ family protein</fullName>
    </submittedName>
</protein>
<accession>A0ABW2HGB8</accession>
<feature type="transmembrane region" description="Helical" evidence="1">
    <location>
        <begin position="164"/>
        <end position="181"/>
    </location>
</feature>
<proteinExistence type="predicted"/>
<dbReference type="PANTHER" id="PTHR36834">
    <property type="entry name" value="MEMBRANE PROTEIN-RELATED"/>
    <property type="match status" value="1"/>
</dbReference>
<feature type="domain" description="VanZ-like" evidence="2">
    <location>
        <begin position="48"/>
        <end position="180"/>
    </location>
</feature>
<dbReference type="InterPro" id="IPR053150">
    <property type="entry name" value="Teicoplanin_resist-assoc"/>
</dbReference>
<dbReference type="InterPro" id="IPR006976">
    <property type="entry name" value="VanZ-like"/>
</dbReference>
<evidence type="ECO:0000259" key="2">
    <source>
        <dbReference type="Pfam" id="PF04892"/>
    </source>
</evidence>
<sequence>MDDRILLGVLAVGAGLLVGVALFVPFVALSYRRRGGLSFWRFVGWAAFLIYFFAIWTYTLLPLPDPDAIRCVGAILDPMVSVDEVVAALGGPGNPLTSPQVLQLALNVLLFVPLGFFVRVLLGRGFVVTVLIGFAVSLFVELTQLTGVWGIYPCAYRFFDVGDLITNTTGAAVGAVLSLLVPRRHRGFARTADADDPDPVTKPRRLLAMVCDYLGATVVSAAVAVGVQLVLLALGRRDLAVDGTIGSFAGAAASAVLWLVVVLATGRTIGDRAVELRYTGSSLPVWAARVLRYLGGIGGYLVLSALPAPWSGLAGLLALVGAVMLLTTRRGRGLPGVLSGQELVDARSPRVPPGGVEVS</sequence>
<feature type="transmembrane region" description="Helical" evidence="1">
    <location>
        <begin position="213"/>
        <end position="233"/>
    </location>
</feature>